<name>A0ABU0YUX9_9PROT</name>
<dbReference type="Proteomes" id="UP001230156">
    <property type="component" value="Unassembled WGS sequence"/>
</dbReference>
<evidence type="ECO:0000313" key="3">
    <source>
        <dbReference type="Proteomes" id="UP001230156"/>
    </source>
</evidence>
<dbReference type="InterPro" id="IPR003399">
    <property type="entry name" value="Mce/MlaD"/>
</dbReference>
<dbReference type="PANTHER" id="PTHR33371:SF4">
    <property type="entry name" value="INTERMEMBRANE PHOSPHOLIPID TRANSPORT SYSTEM BINDING PROTEIN MLAD"/>
    <property type="match status" value="1"/>
</dbReference>
<keyword evidence="3" id="KW-1185">Reference proteome</keyword>
<proteinExistence type="predicted"/>
<dbReference type="RefSeq" id="WP_379962009.1">
    <property type="nucleotide sequence ID" value="NZ_JAUYVI010000013.1"/>
</dbReference>
<organism evidence="2 3">
    <name type="scientific">Dongia sedimenti</name>
    <dbReference type="NCBI Taxonomy" id="3064282"/>
    <lineage>
        <taxon>Bacteria</taxon>
        <taxon>Pseudomonadati</taxon>
        <taxon>Pseudomonadota</taxon>
        <taxon>Alphaproteobacteria</taxon>
        <taxon>Rhodospirillales</taxon>
        <taxon>Dongiaceae</taxon>
        <taxon>Dongia</taxon>
    </lineage>
</organism>
<sequence length="155" mass="16333">MQRNVLETVMGAVVLLAAAAFLFIVYSASGVKQASDGYHLIMRLDQGGSITPGTDVRAAGVKVGTVVKQEFDDKAFQAVITLDVDKRVQLPTDSSANVDQDGLLGNSYVNLQLGSDDTIMKEGDTFRYATGALSLGKIIGMAISGGGKSDEEKTQ</sequence>
<dbReference type="Pfam" id="PF02470">
    <property type="entry name" value="MlaD"/>
    <property type="match status" value="1"/>
</dbReference>
<dbReference type="InterPro" id="IPR052336">
    <property type="entry name" value="MlaD_Phospholipid_Transporter"/>
</dbReference>
<dbReference type="EMBL" id="JAUYVI010000013">
    <property type="protein sequence ID" value="MDQ7251542.1"/>
    <property type="molecule type" value="Genomic_DNA"/>
</dbReference>
<reference evidence="3" key="1">
    <citation type="submission" date="2023-08" db="EMBL/GenBank/DDBJ databases">
        <title>Rhodospirillaceae gen. nov., a novel taxon isolated from the Yangtze River Yuezi River estuary sludge.</title>
        <authorList>
            <person name="Ruan L."/>
        </authorList>
    </citation>
    <scope>NUCLEOTIDE SEQUENCE [LARGE SCALE GENOMIC DNA]</scope>
    <source>
        <strain evidence="3">R-7</strain>
    </source>
</reference>
<accession>A0ABU0YUX9</accession>
<evidence type="ECO:0000259" key="1">
    <source>
        <dbReference type="Pfam" id="PF02470"/>
    </source>
</evidence>
<dbReference type="PANTHER" id="PTHR33371">
    <property type="entry name" value="INTERMEMBRANE PHOSPHOLIPID TRANSPORT SYSTEM BINDING PROTEIN MLAD-RELATED"/>
    <property type="match status" value="1"/>
</dbReference>
<comment type="caution">
    <text evidence="2">The sequence shown here is derived from an EMBL/GenBank/DDBJ whole genome shotgun (WGS) entry which is preliminary data.</text>
</comment>
<evidence type="ECO:0000313" key="2">
    <source>
        <dbReference type="EMBL" id="MDQ7251542.1"/>
    </source>
</evidence>
<gene>
    <name evidence="2" type="ORF">Q8A70_27900</name>
</gene>
<protein>
    <submittedName>
        <fullName evidence="2">MlaD family protein</fullName>
    </submittedName>
</protein>
<feature type="domain" description="Mce/MlaD" evidence="1">
    <location>
        <begin position="36"/>
        <end position="112"/>
    </location>
</feature>